<keyword evidence="1" id="KW-0812">Transmembrane</keyword>
<evidence type="ECO:0000256" key="1">
    <source>
        <dbReference type="SAM" id="Phobius"/>
    </source>
</evidence>
<reference evidence="2 3" key="1">
    <citation type="submission" date="2017-05" db="EMBL/GenBank/DDBJ databases">
        <title>Comparative genomic and metabolic analysis of manganese-oxidizing mechanisms in Celeribater manganoxidans DY25T: its adaption to the environment of polymetallic nodule.</title>
        <authorList>
            <person name="Wang X."/>
        </authorList>
    </citation>
    <scope>NUCLEOTIDE SEQUENCE [LARGE SCALE GENOMIC DNA]</scope>
    <source>
        <strain evidence="2 3">DY25</strain>
        <plasmid evidence="3">pdy25-a</plasmid>
    </source>
</reference>
<feature type="transmembrane region" description="Helical" evidence="1">
    <location>
        <begin position="269"/>
        <end position="293"/>
    </location>
</feature>
<evidence type="ECO:0000313" key="2">
    <source>
        <dbReference type="EMBL" id="ATI43567.1"/>
    </source>
</evidence>
<keyword evidence="2" id="KW-0614">Plasmid</keyword>
<feature type="transmembrane region" description="Helical" evidence="1">
    <location>
        <begin position="313"/>
        <end position="346"/>
    </location>
</feature>
<geneLocation type="plasmid" evidence="3">
    <name>pdy25-a</name>
</geneLocation>
<evidence type="ECO:0000313" key="3">
    <source>
        <dbReference type="Proteomes" id="UP000219050"/>
    </source>
</evidence>
<dbReference type="PANTHER" id="PTHR38457">
    <property type="entry name" value="REGULATOR ABRB-RELATED"/>
    <property type="match status" value="1"/>
</dbReference>
<dbReference type="GO" id="GO:0004177">
    <property type="term" value="F:aminopeptidase activity"/>
    <property type="evidence" value="ECO:0007669"/>
    <property type="project" value="UniProtKB-KW"/>
</dbReference>
<keyword evidence="2" id="KW-0645">Protease</keyword>
<keyword evidence="2" id="KW-0031">Aminopeptidase</keyword>
<dbReference type="EMBL" id="CP021405">
    <property type="protein sequence ID" value="ATI43567.1"/>
    <property type="molecule type" value="Genomic_DNA"/>
</dbReference>
<keyword evidence="1" id="KW-1133">Transmembrane helix</keyword>
<dbReference type="AlphaFoldDB" id="A0A291M3Z0"/>
<keyword evidence="2" id="KW-0378">Hydrolase</keyword>
<proteinExistence type="predicted"/>
<feature type="transmembrane region" description="Helical" evidence="1">
    <location>
        <begin position="180"/>
        <end position="204"/>
    </location>
</feature>
<keyword evidence="3" id="KW-1185">Reference proteome</keyword>
<feature type="transmembrane region" description="Helical" evidence="1">
    <location>
        <begin position="15"/>
        <end position="34"/>
    </location>
</feature>
<dbReference type="GO" id="GO:0010468">
    <property type="term" value="P:regulation of gene expression"/>
    <property type="evidence" value="ECO:0007669"/>
    <property type="project" value="InterPro"/>
</dbReference>
<organism evidence="2 3">
    <name type="scientific">Pacificitalea manganoxidans</name>
    <dbReference type="NCBI Taxonomy" id="1411902"/>
    <lineage>
        <taxon>Bacteria</taxon>
        <taxon>Pseudomonadati</taxon>
        <taxon>Pseudomonadota</taxon>
        <taxon>Alphaproteobacteria</taxon>
        <taxon>Rhodobacterales</taxon>
        <taxon>Paracoccaceae</taxon>
        <taxon>Pacificitalea</taxon>
    </lineage>
</organism>
<dbReference type="Proteomes" id="UP000219050">
    <property type="component" value="Plasmid pDY25-A"/>
</dbReference>
<name>A0A291M3Z0_9RHOB</name>
<protein>
    <submittedName>
        <fullName evidence="2">Aminopeptidase</fullName>
    </submittedName>
</protein>
<feature type="transmembrane region" description="Helical" evidence="1">
    <location>
        <begin position="239"/>
        <end position="257"/>
    </location>
</feature>
<dbReference type="RefSeq" id="WP_097374320.1">
    <property type="nucleotide sequence ID" value="NZ_CP021405.1"/>
</dbReference>
<dbReference type="PIRSF" id="PIRSF038991">
    <property type="entry name" value="Protein_AbrB"/>
    <property type="match status" value="1"/>
</dbReference>
<feature type="transmembrane region" description="Helical" evidence="1">
    <location>
        <begin position="91"/>
        <end position="113"/>
    </location>
</feature>
<dbReference type="KEGG" id="cmag:CBW24_15570"/>
<dbReference type="Pfam" id="PF05145">
    <property type="entry name" value="AbrB"/>
    <property type="match status" value="1"/>
</dbReference>
<sequence>MRPALLRNPAHQRHVRRAVTLALSAVGVAIWLFFDWPLPYLLGPLFVCLIAALSGLKLKDMGPVNTGMRSILGVAVGSSITPELVHRLPNMAYSAALVPLFIAVIGLVGYPFFRRVMKFDGPTAFYAAMPGGLQDMVIFGEEAGADIRALSLVHATRVLIIVTFVPFVITHVYGQTLDGAVGAAVADIPVRELLLMAAAALIGWKVAERAGLFGASILGPLIATAMLSLAGFIEHRPPAIAIVFAQFFIGAAIGAKYTGVTWRELRIDVLAGLLFCAILGVIALVFAETATLLGWAPAVEALLSFAPGGQAEMAILTIVAGADLAFVVTHHILRIVVVILGAPIVARVLKWKKDTP</sequence>
<gene>
    <name evidence="2" type="ORF">CBW24_15570</name>
</gene>
<dbReference type="InterPro" id="IPR007820">
    <property type="entry name" value="AbrB_fam"/>
</dbReference>
<dbReference type="GO" id="GO:0016020">
    <property type="term" value="C:membrane"/>
    <property type="evidence" value="ECO:0007669"/>
    <property type="project" value="InterPro"/>
</dbReference>
<feature type="transmembrane region" description="Helical" evidence="1">
    <location>
        <begin position="158"/>
        <end position="174"/>
    </location>
</feature>
<feature type="transmembrane region" description="Helical" evidence="1">
    <location>
        <begin position="211"/>
        <end position="233"/>
    </location>
</feature>
<dbReference type="PANTHER" id="PTHR38457:SF1">
    <property type="entry name" value="REGULATOR ABRB-RELATED"/>
    <property type="match status" value="1"/>
</dbReference>
<accession>A0A291M3Z0</accession>
<dbReference type="OrthoDB" id="7157734at2"/>
<keyword evidence="1" id="KW-0472">Membrane</keyword>